<evidence type="ECO:0000313" key="2">
    <source>
        <dbReference type="EMBL" id="WOG94419.1"/>
    </source>
</evidence>
<dbReference type="Gramene" id="KZN03344">
    <property type="protein sequence ID" value="KZN03344"/>
    <property type="gene ID" value="DCAR_012100"/>
</dbReference>
<name>A0A161WXB4_DAUCS</name>
<evidence type="ECO:0000313" key="1">
    <source>
        <dbReference type="EMBL" id="KZN03345.1"/>
    </source>
</evidence>
<dbReference type="EMBL" id="CP093345">
    <property type="protein sequence ID" value="WOG94419.1"/>
    <property type="molecule type" value="Genomic_DNA"/>
</dbReference>
<accession>A0A161WXB4</accession>
<keyword evidence="3" id="KW-1185">Reference proteome</keyword>
<dbReference type="AlphaFoldDB" id="A0A161WXB4"/>
<sequence>MVENKREKHVKETVGACSTGDVIQHGRPAIAVIVTIASGNGEGADRMLGNDPWNLAPTNMVYSPSCLEDDTIIHEIGAKVHAGEKLMVQTGSRFLRGSVLVKGFEDEISEEGERVIVRNGV</sequence>
<protein>
    <submittedName>
        <fullName evidence="1">Uncharacterized protein</fullName>
    </submittedName>
</protein>
<proteinExistence type="predicted"/>
<reference evidence="1" key="1">
    <citation type="journal article" date="2016" name="Nat. Genet.">
        <title>A high-quality carrot genome assembly provides new insights into carotenoid accumulation and asterid genome evolution.</title>
        <authorList>
            <person name="Iorizzo M."/>
            <person name="Ellison S."/>
            <person name="Senalik D."/>
            <person name="Zeng P."/>
            <person name="Satapoomin P."/>
            <person name="Huang J."/>
            <person name="Bowman M."/>
            <person name="Iovene M."/>
            <person name="Sanseverino W."/>
            <person name="Cavagnaro P."/>
            <person name="Yildiz M."/>
            <person name="Macko-Podgorni A."/>
            <person name="Moranska E."/>
            <person name="Grzebelus E."/>
            <person name="Grzebelus D."/>
            <person name="Ashrafi H."/>
            <person name="Zheng Z."/>
            <person name="Cheng S."/>
            <person name="Spooner D."/>
            <person name="Van Deynze A."/>
            <person name="Simon P."/>
        </authorList>
    </citation>
    <scope>NUCLEOTIDE SEQUENCE [LARGE SCALE GENOMIC DNA]</scope>
    <source>
        <tissue evidence="1">Leaf</tissue>
    </source>
</reference>
<reference evidence="2" key="2">
    <citation type="submission" date="2022-03" db="EMBL/GenBank/DDBJ databases">
        <title>Draft title - Genomic analysis of global carrot germplasm unveils the trajectory of domestication and the origin of high carotenoid orange carrot.</title>
        <authorList>
            <person name="Iorizzo M."/>
            <person name="Ellison S."/>
            <person name="Senalik D."/>
            <person name="Macko-Podgorni A."/>
            <person name="Grzebelus D."/>
            <person name="Bostan H."/>
            <person name="Rolling W."/>
            <person name="Curaba J."/>
            <person name="Simon P."/>
        </authorList>
    </citation>
    <scope>NUCLEOTIDE SEQUENCE</scope>
    <source>
        <tissue evidence="2">Leaf</tissue>
    </source>
</reference>
<dbReference type="Gramene" id="KZN03345">
    <property type="protein sequence ID" value="KZN03345"/>
    <property type="gene ID" value="DCAR_012101"/>
</dbReference>
<organism evidence="1">
    <name type="scientific">Daucus carota subsp. sativus</name>
    <name type="common">Carrot</name>
    <dbReference type="NCBI Taxonomy" id="79200"/>
    <lineage>
        <taxon>Eukaryota</taxon>
        <taxon>Viridiplantae</taxon>
        <taxon>Streptophyta</taxon>
        <taxon>Embryophyta</taxon>
        <taxon>Tracheophyta</taxon>
        <taxon>Spermatophyta</taxon>
        <taxon>Magnoliopsida</taxon>
        <taxon>eudicotyledons</taxon>
        <taxon>Gunneridae</taxon>
        <taxon>Pentapetalae</taxon>
        <taxon>asterids</taxon>
        <taxon>campanulids</taxon>
        <taxon>Apiales</taxon>
        <taxon>Apiaceae</taxon>
        <taxon>Apioideae</taxon>
        <taxon>Scandiceae</taxon>
        <taxon>Daucinae</taxon>
        <taxon>Daucus</taxon>
        <taxon>Daucus sect. Daucus</taxon>
    </lineage>
</organism>
<dbReference type="EMBL" id="LNRQ01000003">
    <property type="protein sequence ID" value="KZN03345.1"/>
    <property type="molecule type" value="Genomic_DNA"/>
</dbReference>
<dbReference type="Proteomes" id="UP000077755">
    <property type="component" value="Chromosome 3"/>
</dbReference>
<gene>
    <name evidence="1" type="ORF">DCAR_012101</name>
    <name evidence="2" type="ORF">DCAR_0313714</name>
</gene>
<evidence type="ECO:0000313" key="3">
    <source>
        <dbReference type="Proteomes" id="UP000077755"/>
    </source>
</evidence>